<dbReference type="KEGG" id="mpi:Mpet_1094"/>
<dbReference type="HAMAP" id="MF_00763">
    <property type="entry name" value="UPF0305"/>
    <property type="match status" value="1"/>
</dbReference>
<dbReference type="GeneID" id="9743559"/>
<evidence type="ECO:0000313" key="2">
    <source>
        <dbReference type="EMBL" id="ADN35860.1"/>
    </source>
</evidence>
<organism evidence="2 3">
    <name type="scientific">Methanolacinia petrolearia (strain DSM 11571 / OCM 486 / SEBR 4847)</name>
    <name type="common">Methanoplanus petrolearius</name>
    <dbReference type="NCBI Taxonomy" id="679926"/>
    <lineage>
        <taxon>Archaea</taxon>
        <taxon>Methanobacteriati</taxon>
        <taxon>Methanobacteriota</taxon>
        <taxon>Stenosarchaea group</taxon>
        <taxon>Methanomicrobia</taxon>
        <taxon>Methanomicrobiales</taxon>
        <taxon>Methanomicrobiaceae</taxon>
        <taxon>Methanolacinia</taxon>
    </lineage>
</organism>
<evidence type="ECO:0000313" key="3">
    <source>
        <dbReference type="Proteomes" id="UP000006565"/>
    </source>
</evidence>
<dbReference type="Pfam" id="PF09888">
    <property type="entry name" value="DUF2115"/>
    <property type="match status" value="1"/>
</dbReference>
<dbReference type="eggNOG" id="arCOG03215">
    <property type="taxonomic scope" value="Archaea"/>
</dbReference>
<dbReference type="AlphaFoldDB" id="E1RKK7"/>
<reference evidence="2 3" key="1">
    <citation type="journal article" date="2010" name="Stand. Genomic Sci.">
        <title>Complete genome sequence of Methanoplanus petrolearius type strain (SEBR 4847).</title>
        <authorList>
            <person name="Brambilla E."/>
            <person name="Djao O.D."/>
            <person name="Daligault H."/>
            <person name="Lapidus A."/>
            <person name="Lucas S."/>
            <person name="Hammon N."/>
            <person name="Nolan M."/>
            <person name="Tice H."/>
            <person name="Cheng J.F."/>
            <person name="Han C."/>
            <person name="Tapia R."/>
            <person name="Goodwin L."/>
            <person name="Pitluck S."/>
            <person name="Liolios K."/>
            <person name="Ivanova N."/>
            <person name="Mavromatis K."/>
            <person name="Mikhailova N."/>
            <person name="Pati A."/>
            <person name="Chen A."/>
            <person name="Palaniappan K."/>
            <person name="Land M."/>
            <person name="Hauser L."/>
            <person name="Chang Y.J."/>
            <person name="Jeffries C.D."/>
            <person name="Rohde M."/>
            <person name="Spring S."/>
            <person name="Sikorski J."/>
            <person name="Goker M."/>
            <person name="Woyke T."/>
            <person name="Bristow J."/>
            <person name="Eisen J.A."/>
            <person name="Markowitz V."/>
            <person name="Hugenholtz P."/>
            <person name="Kyrpides N.C."/>
            <person name="Klenk H.P."/>
        </authorList>
    </citation>
    <scope>NUCLEOTIDE SEQUENCE [LARGE SCALE GENOMIC DNA]</scope>
    <source>
        <strain evidence="3">DSM 11571 / OCM 486 / SEBR 4847</strain>
    </source>
</reference>
<protein>
    <recommendedName>
        <fullName evidence="1">UPF0305 protein Mpet_1094</fullName>
    </recommendedName>
</protein>
<dbReference type="EMBL" id="CP002117">
    <property type="protein sequence ID" value="ADN35860.1"/>
    <property type="molecule type" value="Genomic_DNA"/>
</dbReference>
<proteinExistence type="inferred from homology"/>
<dbReference type="RefSeq" id="WP_013329038.1">
    <property type="nucleotide sequence ID" value="NC_014507.1"/>
</dbReference>
<evidence type="ECO:0000256" key="1">
    <source>
        <dbReference type="HAMAP-Rule" id="MF_00763"/>
    </source>
</evidence>
<dbReference type="OrthoDB" id="81482at2157"/>
<dbReference type="STRING" id="679926.Mpet_1094"/>
<dbReference type="Proteomes" id="UP000006565">
    <property type="component" value="Chromosome"/>
</dbReference>
<name>E1RKK7_METP4</name>
<accession>E1RKK7</accession>
<gene>
    <name evidence="2" type="ordered locus">Mpet_1094</name>
</gene>
<dbReference type="HOGENOM" id="CLU_089549_2_0_2"/>
<sequence>MKASELFEAIKDDLSTISEYISLMKCIHETNSKDSATQSSILVEYDYAAYREIMNEACPNPDIVIESDRVEEFREALNRYFDEYAPGETDLRCYVTNISLYLVFIAKKPLHPPGIDVPDLKVIKGEDGHYYCSRKGKIFDGEPTLCRYCVCRPI</sequence>
<comment type="similarity">
    <text evidence="1">Belongs to the UPF0305 family.</text>
</comment>
<dbReference type="InterPro" id="IPR019215">
    <property type="entry name" value="DUF2115"/>
</dbReference>
<keyword evidence="3" id="KW-1185">Reference proteome</keyword>